<proteinExistence type="inferred from homology"/>
<dbReference type="PANTHER" id="PTHR43008:SF14">
    <property type="entry name" value="DEHYDROGENASE ARBD, PUTATIVE-RELATED"/>
    <property type="match status" value="1"/>
</dbReference>
<keyword evidence="3" id="KW-0560">Oxidoreductase</keyword>
<dbReference type="Gene3D" id="3.40.50.720">
    <property type="entry name" value="NAD(P)-binding Rossmann-like Domain"/>
    <property type="match status" value="1"/>
</dbReference>
<dbReference type="PROSITE" id="PS00061">
    <property type="entry name" value="ADH_SHORT"/>
    <property type="match status" value="1"/>
</dbReference>
<sequence>MEALHRTRDAMVRFCVEEANIKEEDVPKMECFTCNIGDAGEVETLFGEIYNVFQRYPLHMVNCAGYCENFAAVDYPAQNAHDLMGVNLLGAFYLSQCFAKPLIEHNISGGSIVLIASMSGKIVNTPQNQCIYNASKAGVIHLAKSLAAEWGALMHPIRVNTLSPGYTATPLTRNVVSGDASLAAEWTRRVPLGRMAHPREMAGAVLFLLANDASSYTTGEDVLVDGGYSVW</sequence>
<name>A0A1V2LA31_PICKU</name>
<comment type="similarity">
    <text evidence="1">Belongs to the short-chain dehydrogenases/reductases (SDR) family.</text>
</comment>
<dbReference type="InterPro" id="IPR020904">
    <property type="entry name" value="Sc_DH/Rdtase_CS"/>
</dbReference>
<dbReference type="InterPro" id="IPR002347">
    <property type="entry name" value="SDR_fam"/>
</dbReference>
<evidence type="ECO:0000256" key="3">
    <source>
        <dbReference type="ARBA" id="ARBA00023002"/>
    </source>
</evidence>
<organism evidence="4 5">
    <name type="scientific">Pichia kudriavzevii</name>
    <name type="common">Yeast</name>
    <name type="synonym">Issatchenkia orientalis</name>
    <dbReference type="NCBI Taxonomy" id="4909"/>
    <lineage>
        <taxon>Eukaryota</taxon>
        <taxon>Fungi</taxon>
        <taxon>Dikarya</taxon>
        <taxon>Ascomycota</taxon>
        <taxon>Saccharomycotina</taxon>
        <taxon>Pichiomycetes</taxon>
        <taxon>Pichiales</taxon>
        <taxon>Pichiaceae</taxon>
        <taxon>Pichia</taxon>
    </lineage>
</organism>
<dbReference type="VEuPathDB" id="FungiDB:C5L36_0D03580"/>
<protein>
    <submittedName>
        <fullName evidence="4">D-arabinitol 2-dehydrogenase [ribulose-forming]</fullName>
    </submittedName>
</protein>
<gene>
    <name evidence="4" type="ORF">BOH78_5457</name>
</gene>
<dbReference type="Proteomes" id="UP000189274">
    <property type="component" value="Unassembled WGS sequence"/>
</dbReference>
<keyword evidence="2" id="KW-0521">NADP</keyword>
<reference evidence="5" key="1">
    <citation type="journal article" date="2017" name="Genome Announc.">
        <title>Genome sequences of Cyberlindnera fabianii 65, Pichia kudriavzevii 129, and Saccharomyces cerevisiae 131 isolated from fermented masau fruits in Zimbabwe.</title>
        <authorList>
            <person name="van Rijswijck I.M.H."/>
            <person name="Derks M.F.L."/>
            <person name="Abee T."/>
            <person name="de Ridder D."/>
            <person name="Smid E.J."/>
        </authorList>
    </citation>
    <scope>NUCLEOTIDE SEQUENCE [LARGE SCALE GENOMIC DNA]</scope>
    <source>
        <strain evidence="5">129</strain>
    </source>
</reference>
<comment type="caution">
    <text evidence="4">The sequence shown here is derived from an EMBL/GenBank/DDBJ whole genome shotgun (WGS) entry which is preliminary data.</text>
</comment>
<dbReference type="GO" id="GO:0016616">
    <property type="term" value="F:oxidoreductase activity, acting on the CH-OH group of donors, NAD or NADP as acceptor"/>
    <property type="evidence" value="ECO:0007669"/>
    <property type="project" value="UniProtKB-ARBA"/>
</dbReference>
<dbReference type="SUPFAM" id="SSF51735">
    <property type="entry name" value="NAD(P)-binding Rossmann-fold domains"/>
    <property type="match status" value="1"/>
</dbReference>
<evidence type="ECO:0000256" key="2">
    <source>
        <dbReference type="ARBA" id="ARBA00022857"/>
    </source>
</evidence>
<dbReference type="InterPro" id="IPR036291">
    <property type="entry name" value="NAD(P)-bd_dom_sf"/>
</dbReference>
<dbReference type="Pfam" id="PF13561">
    <property type="entry name" value="adh_short_C2"/>
    <property type="match status" value="1"/>
</dbReference>
<evidence type="ECO:0000256" key="1">
    <source>
        <dbReference type="ARBA" id="ARBA00006484"/>
    </source>
</evidence>
<evidence type="ECO:0000313" key="5">
    <source>
        <dbReference type="Proteomes" id="UP000189274"/>
    </source>
</evidence>
<accession>A0A1V2LA31</accession>
<dbReference type="AlphaFoldDB" id="A0A1V2LA31"/>
<dbReference type="GO" id="GO:0050664">
    <property type="term" value="F:oxidoreductase activity, acting on NAD(P)H, oxygen as acceptor"/>
    <property type="evidence" value="ECO:0007669"/>
    <property type="project" value="TreeGrafter"/>
</dbReference>
<dbReference type="EMBL" id="MQVM01000238">
    <property type="protein sequence ID" value="ONH68465.1"/>
    <property type="molecule type" value="Genomic_DNA"/>
</dbReference>
<dbReference type="PANTHER" id="PTHR43008">
    <property type="entry name" value="BENZIL REDUCTASE"/>
    <property type="match status" value="1"/>
</dbReference>
<dbReference type="PRINTS" id="PR00081">
    <property type="entry name" value="GDHRDH"/>
</dbReference>
<evidence type="ECO:0000313" key="4">
    <source>
        <dbReference type="EMBL" id="ONH68465.1"/>
    </source>
</evidence>